<dbReference type="Proteomes" id="UP001246858">
    <property type="component" value="Unassembled WGS sequence"/>
</dbReference>
<protein>
    <submittedName>
        <fullName evidence="1">Uncharacterized protein</fullName>
    </submittedName>
</protein>
<organism evidence="1 2">
    <name type="scientific">Pedobacter africanus</name>
    <dbReference type="NCBI Taxonomy" id="151894"/>
    <lineage>
        <taxon>Bacteria</taxon>
        <taxon>Pseudomonadati</taxon>
        <taxon>Bacteroidota</taxon>
        <taxon>Sphingobacteriia</taxon>
        <taxon>Sphingobacteriales</taxon>
        <taxon>Sphingobacteriaceae</taxon>
        <taxon>Pedobacter</taxon>
    </lineage>
</organism>
<dbReference type="EMBL" id="JAVDTF010000001">
    <property type="protein sequence ID" value="MDR6781971.1"/>
    <property type="molecule type" value="Genomic_DNA"/>
</dbReference>
<name>A0ACC6KRY0_9SPHI</name>
<keyword evidence="2" id="KW-1185">Reference proteome</keyword>
<accession>A0ACC6KRY0</accession>
<comment type="caution">
    <text evidence="1">The sequence shown here is derived from an EMBL/GenBank/DDBJ whole genome shotgun (WGS) entry which is preliminary data.</text>
</comment>
<reference evidence="1" key="1">
    <citation type="submission" date="2023-07" db="EMBL/GenBank/DDBJ databases">
        <title>Sorghum-associated microbial communities from plants grown in Nebraska, USA.</title>
        <authorList>
            <person name="Schachtman D."/>
        </authorList>
    </citation>
    <scope>NUCLEOTIDE SEQUENCE</scope>
    <source>
        <strain evidence="1">2697</strain>
    </source>
</reference>
<sequence length="541" mass="61437">MKTIKYILLSGLMFLAFGCTKDFLDRKPIDFLAPDNFETENDIKEAVSGIYRAYISDKNEPIYTDFIVDNGYFPDYRDMWNRTYNNETSYIGNKWSRNYRVILRANTVLTYIDKVKLTEAARNQYKGEATFLRALAYADLSFFFGGVPMRLKPEGLEDANKALSTKAEIVELVLKDLGDAAALLPISYAASDKGRATKGAALAIKARVLLYNKRYEEAAACCVSVKALNYYKIMPDYKTLFLPEGEAGNLETIFDMQFQTNALPQGLSNSWYERFYLFSGYQVSHDLYEQYYSTNGLSISNPNNKLYNPAVRTSDLVVPSTYVLNGGYDNRFQNRDPRMHFSIVVPYTIDSYNATTKAPGVFYPTDKKAANLTSLRVRKYVDYTNYNVPGISGVNPVIIRYADVLLMEAEALVEQGNYNEAYVYGLINQVRQRTSVMMPKVETVEGAGLSQDALRNVIRHERRVEFAFEGLRIFDIMRWEIGPDAYKDLRGFNPAKLTRFASGGIVYEISTALQRSPFDAAKGYLWPIPKTETDANKLIGQ</sequence>
<evidence type="ECO:0000313" key="1">
    <source>
        <dbReference type="EMBL" id="MDR6781971.1"/>
    </source>
</evidence>
<proteinExistence type="predicted"/>
<gene>
    <name evidence="1" type="ORF">J2X78_000523</name>
</gene>
<evidence type="ECO:0000313" key="2">
    <source>
        <dbReference type="Proteomes" id="UP001246858"/>
    </source>
</evidence>